<protein>
    <submittedName>
        <fullName evidence="2">Uncharacterized protein</fullName>
    </submittedName>
</protein>
<evidence type="ECO:0000313" key="3">
    <source>
        <dbReference type="Proteomes" id="UP001295423"/>
    </source>
</evidence>
<feature type="region of interest" description="Disordered" evidence="1">
    <location>
        <begin position="377"/>
        <end position="400"/>
    </location>
</feature>
<name>A0AAD2CUK8_9STRA</name>
<evidence type="ECO:0000256" key="1">
    <source>
        <dbReference type="SAM" id="MobiDB-lite"/>
    </source>
</evidence>
<reference evidence="2" key="1">
    <citation type="submission" date="2023-08" db="EMBL/GenBank/DDBJ databases">
        <authorList>
            <person name="Audoor S."/>
            <person name="Bilcke G."/>
        </authorList>
    </citation>
    <scope>NUCLEOTIDE SEQUENCE</scope>
</reference>
<organism evidence="2 3">
    <name type="scientific">Cylindrotheca closterium</name>
    <dbReference type="NCBI Taxonomy" id="2856"/>
    <lineage>
        <taxon>Eukaryota</taxon>
        <taxon>Sar</taxon>
        <taxon>Stramenopiles</taxon>
        <taxon>Ochrophyta</taxon>
        <taxon>Bacillariophyta</taxon>
        <taxon>Bacillariophyceae</taxon>
        <taxon>Bacillariophycidae</taxon>
        <taxon>Bacillariales</taxon>
        <taxon>Bacillariaceae</taxon>
        <taxon>Cylindrotheca</taxon>
    </lineage>
</organism>
<comment type="caution">
    <text evidence="2">The sequence shown here is derived from an EMBL/GenBank/DDBJ whole genome shotgun (WGS) entry which is preliminary data.</text>
</comment>
<dbReference type="Gene3D" id="1.25.40.20">
    <property type="entry name" value="Ankyrin repeat-containing domain"/>
    <property type="match status" value="1"/>
</dbReference>
<feature type="region of interest" description="Disordered" evidence="1">
    <location>
        <begin position="100"/>
        <end position="128"/>
    </location>
</feature>
<dbReference type="Proteomes" id="UP001295423">
    <property type="component" value="Unassembled WGS sequence"/>
</dbReference>
<feature type="compositionally biased region" description="Polar residues" evidence="1">
    <location>
        <begin position="334"/>
        <end position="348"/>
    </location>
</feature>
<feature type="compositionally biased region" description="Polar residues" evidence="1">
    <location>
        <begin position="281"/>
        <end position="327"/>
    </location>
</feature>
<feature type="compositionally biased region" description="Low complexity" evidence="1">
    <location>
        <begin position="382"/>
        <end position="392"/>
    </location>
</feature>
<accession>A0AAD2CUK8</accession>
<gene>
    <name evidence="2" type="ORF">CYCCA115_LOCUS10361</name>
</gene>
<dbReference type="AlphaFoldDB" id="A0AAD2CUK8"/>
<feature type="region of interest" description="Disordered" evidence="1">
    <location>
        <begin position="274"/>
        <end position="348"/>
    </location>
</feature>
<proteinExistence type="predicted"/>
<feature type="compositionally biased region" description="Low complexity" evidence="1">
    <location>
        <begin position="100"/>
        <end position="111"/>
    </location>
</feature>
<keyword evidence="3" id="KW-1185">Reference proteome</keyword>
<dbReference type="SUPFAM" id="SSF48403">
    <property type="entry name" value="Ankyrin repeat"/>
    <property type="match status" value="1"/>
</dbReference>
<evidence type="ECO:0000313" key="2">
    <source>
        <dbReference type="EMBL" id="CAJ1946220.1"/>
    </source>
</evidence>
<sequence>MDQFGNNMEDFSEGGNDFLQNMLYEDRSNNDSSGLDADALLREAFNRSATSLGSDPLLKDGEDDVMMDAGFDKSPFFAKSPLKSPEIMSKLLQKSGLPDLGSLTPGTGTSGNAVWGSSAPDNQGSFGQQQNFFSPQQGNKPLNATLDATPLSLSLGRGGGGMSSNNNNFGNNNNVNSNNPFGGGSGGMASNNSFGMGFGNSMRRKTSNNNMTNAKFGGSVIKASISSNKMRAHKSDGLLARAFKQKYNSNNQLNKTNNNAEMTVAAQIPRNAISSYVPDSGNPSGPTPTFGNASTNQGGQNASWGSQPGPSNSTKQSPFSKFLAENSSGRKNDTSMMPNNNYQQQPKQDTFGTVRFNTNANSKSSSTMHDALRMYKKQSKTQSALRQSSQSSLRKHSQSVATFGKTNIESLLPPQHTSGFRSFGTGNQNFSFNLNRNTPNNTTPIHKDADAPSLLHQSCRLYPTTAAVMESALRMDPDAVRKPITPILEKGQAKKLQNTYGYPLNIALSHGGSLEVLKMLAEAAPEILLEKDGTDGSRSLGIAVMANYDWSIISMLLRTNVKCIQVADRRGNYPLHIAANHGLSLGIVKKLYRLFPKALQMRNFHSETPLDIAQRSTRCSEEVMNFLQAAAFSGLESAANHMQTLEMDDLMETNL</sequence>
<dbReference type="InterPro" id="IPR036770">
    <property type="entry name" value="Ankyrin_rpt-contain_sf"/>
</dbReference>
<dbReference type="EMBL" id="CAKOGP040001668">
    <property type="protein sequence ID" value="CAJ1946220.1"/>
    <property type="molecule type" value="Genomic_DNA"/>
</dbReference>